<dbReference type="Gene3D" id="2.30.42.10">
    <property type="match status" value="1"/>
</dbReference>
<proteinExistence type="inferred from homology"/>
<dbReference type="PRINTS" id="PR00834">
    <property type="entry name" value="PROTEASES2C"/>
</dbReference>
<dbReference type="SUPFAM" id="SSF50494">
    <property type="entry name" value="Trypsin-like serine proteases"/>
    <property type="match status" value="1"/>
</dbReference>
<evidence type="ECO:0000313" key="6">
    <source>
        <dbReference type="Proteomes" id="UP000675554"/>
    </source>
</evidence>
<dbReference type="GO" id="GO:0006508">
    <property type="term" value="P:proteolysis"/>
    <property type="evidence" value="ECO:0007669"/>
    <property type="project" value="UniProtKB-KW"/>
</dbReference>
<dbReference type="PANTHER" id="PTHR43343">
    <property type="entry name" value="PEPTIDASE S12"/>
    <property type="match status" value="1"/>
</dbReference>
<name>A0A8T4IVB8_9ACTN</name>
<evidence type="ECO:0000313" key="5">
    <source>
        <dbReference type="EMBL" id="MBR7675390.1"/>
    </source>
</evidence>
<dbReference type="InterPro" id="IPR009003">
    <property type="entry name" value="Peptidase_S1_PA"/>
</dbReference>
<evidence type="ECO:0000256" key="2">
    <source>
        <dbReference type="ARBA" id="ARBA00022670"/>
    </source>
</evidence>
<dbReference type="Proteomes" id="UP000675554">
    <property type="component" value="Unassembled WGS sequence"/>
</dbReference>
<dbReference type="Pfam" id="PF13365">
    <property type="entry name" value="Trypsin_2"/>
    <property type="match status" value="1"/>
</dbReference>
<keyword evidence="6" id="KW-1185">Reference proteome</keyword>
<dbReference type="Pfam" id="PF13180">
    <property type="entry name" value="PDZ_2"/>
    <property type="match status" value="1"/>
</dbReference>
<dbReference type="SUPFAM" id="SSF50156">
    <property type="entry name" value="PDZ domain-like"/>
    <property type="match status" value="1"/>
</dbReference>
<sequence>IVLALVAGGIGGAVGAYAERHGEVGDVTLPQAPAEKEGKNARAPGSIAGIAERALPGVVTLHVSGGGGEATGTGFVLDERGHILTNNHVIEPAQDGSDSVEVTFHGGRTAKGEVIGTDGGYDLAVVKVTGVSGLKPLPLGNSDSVRVGDPVVAIGAPFDLEETVTSGIISAKERPITAGGEQGSETSYVDALQTDAPINPGNSGGPLVDSQGRVVGINSAIKAADDSSGIPGGDEGGSIGLGFAIPVNQGKRVAEELINDGRATHPVIGVTLDTEFDGDGARVGSQGGGGDPVISGSPADEAGIKRGDVITEVEGDRVHSGEELIVKIRSHRPGDRLSLTLERDGEERTVRLRLGSSADG</sequence>
<dbReference type="SMART" id="SM00228">
    <property type="entry name" value="PDZ"/>
    <property type="match status" value="1"/>
</dbReference>
<dbReference type="InterPro" id="IPR051201">
    <property type="entry name" value="Chloro_Bact_Ser_Proteases"/>
</dbReference>
<keyword evidence="2" id="KW-0645">Protease</keyword>
<evidence type="ECO:0000256" key="3">
    <source>
        <dbReference type="ARBA" id="ARBA00022801"/>
    </source>
</evidence>
<dbReference type="PANTHER" id="PTHR43343:SF3">
    <property type="entry name" value="PROTEASE DO-LIKE 8, CHLOROPLASTIC"/>
    <property type="match status" value="1"/>
</dbReference>
<comment type="similarity">
    <text evidence="1">Belongs to the peptidase S1C family.</text>
</comment>
<keyword evidence="3" id="KW-0378">Hydrolase</keyword>
<organism evidence="5 6">
    <name type="scientific">Streptomyces daliensis</name>
    <dbReference type="NCBI Taxonomy" id="299421"/>
    <lineage>
        <taxon>Bacteria</taxon>
        <taxon>Bacillati</taxon>
        <taxon>Actinomycetota</taxon>
        <taxon>Actinomycetes</taxon>
        <taxon>Kitasatosporales</taxon>
        <taxon>Streptomycetaceae</taxon>
        <taxon>Streptomyces</taxon>
    </lineage>
</organism>
<gene>
    <name evidence="5" type="ORF">KDA82_20685</name>
</gene>
<dbReference type="EMBL" id="JAGSMN010000474">
    <property type="protein sequence ID" value="MBR7675390.1"/>
    <property type="molecule type" value="Genomic_DNA"/>
</dbReference>
<accession>A0A8T4IVB8</accession>
<feature type="domain" description="PDZ" evidence="4">
    <location>
        <begin position="266"/>
        <end position="345"/>
    </location>
</feature>
<evidence type="ECO:0000259" key="4">
    <source>
        <dbReference type="SMART" id="SM00228"/>
    </source>
</evidence>
<dbReference type="InterPro" id="IPR001478">
    <property type="entry name" value="PDZ"/>
</dbReference>
<dbReference type="GO" id="GO:0004252">
    <property type="term" value="F:serine-type endopeptidase activity"/>
    <property type="evidence" value="ECO:0007669"/>
    <property type="project" value="InterPro"/>
</dbReference>
<dbReference type="InterPro" id="IPR036034">
    <property type="entry name" value="PDZ_sf"/>
</dbReference>
<feature type="non-terminal residue" evidence="5">
    <location>
        <position position="1"/>
    </location>
</feature>
<dbReference type="InterPro" id="IPR001940">
    <property type="entry name" value="Peptidase_S1C"/>
</dbReference>
<evidence type="ECO:0000256" key="1">
    <source>
        <dbReference type="ARBA" id="ARBA00010541"/>
    </source>
</evidence>
<dbReference type="Gene3D" id="2.40.10.10">
    <property type="entry name" value="Trypsin-like serine proteases"/>
    <property type="match status" value="2"/>
</dbReference>
<dbReference type="AlphaFoldDB" id="A0A8T4IVB8"/>
<dbReference type="InterPro" id="IPR043504">
    <property type="entry name" value="Peptidase_S1_PA_chymotrypsin"/>
</dbReference>
<protein>
    <submittedName>
        <fullName evidence="5">Trypsin-like peptidase domain-containing protein</fullName>
    </submittedName>
</protein>
<reference evidence="5" key="1">
    <citation type="submission" date="2021-04" db="EMBL/GenBank/DDBJ databases">
        <title>Sequencing of actinobacteria type strains.</title>
        <authorList>
            <person name="Nguyen G.-S."/>
            <person name="Wentzel A."/>
        </authorList>
    </citation>
    <scope>NUCLEOTIDE SEQUENCE</scope>
    <source>
        <strain evidence="5">DSM 42095</strain>
    </source>
</reference>
<comment type="caution">
    <text evidence="5">The sequence shown here is derived from an EMBL/GenBank/DDBJ whole genome shotgun (WGS) entry which is preliminary data.</text>
</comment>